<keyword evidence="4" id="KW-0762">Sugar transport</keyword>
<dbReference type="STRING" id="105785.A0A2J7R8M9"/>
<dbReference type="PROSITE" id="PS50850">
    <property type="entry name" value="MFS"/>
    <property type="match status" value="1"/>
</dbReference>
<feature type="transmembrane region" description="Helical" evidence="8">
    <location>
        <begin position="151"/>
        <end position="174"/>
    </location>
</feature>
<evidence type="ECO:0000256" key="3">
    <source>
        <dbReference type="ARBA" id="ARBA00022475"/>
    </source>
</evidence>
<feature type="transmembrane region" description="Helical" evidence="8">
    <location>
        <begin position="363"/>
        <end position="385"/>
    </location>
</feature>
<gene>
    <name evidence="10" type="primary">Tret1_2</name>
    <name evidence="10" type="ORF">B7P43_G00455</name>
</gene>
<feature type="transmembrane region" description="Helical" evidence="8">
    <location>
        <begin position="186"/>
        <end position="207"/>
    </location>
</feature>
<feature type="transmembrane region" description="Helical" evidence="8">
    <location>
        <begin position="298"/>
        <end position="318"/>
    </location>
</feature>
<feature type="transmembrane region" description="Helical" evidence="8">
    <location>
        <begin position="127"/>
        <end position="145"/>
    </location>
</feature>
<dbReference type="InParanoid" id="A0A2J7R8M9"/>
<dbReference type="InterPro" id="IPR050549">
    <property type="entry name" value="MFS_Trehalose_Transporter"/>
</dbReference>
<evidence type="ECO:0000256" key="2">
    <source>
        <dbReference type="ARBA" id="ARBA00022448"/>
    </source>
</evidence>
<dbReference type="InterPro" id="IPR036259">
    <property type="entry name" value="MFS_trans_sf"/>
</dbReference>
<evidence type="ECO:0000256" key="4">
    <source>
        <dbReference type="ARBA" id="ARBA00022597"/>
    </source>
</evidence>
<feature type="transmembrane region" description="Helical" evidence="8">
    <location>
        <begin position="338"/>
        <end position="356"/>
    </location>
</feature>
<dbReference type="InterPro" id="IPR020846">
    <property type="entry name" value="MFS_dom"/>
</dbReference>
<sequence length="543" mass="59329">MDVNRNRYVGLDILTAVVILTSSILWDVTAHSPLKVNLRFGGTYRLHLQGRAICLLPASLNLATFSYGTCVGWPSSAIPTLQSSEVPTGKNPVTEDEASWIGSLMFVGFLCGTPIFGYISDKFGRKVAGLLIAVPAIISWLVIILCSSIHLIFVARFLSGLSTGGVLLLVPIYVGEICEDSIRGTLGSYLAIFGNIGVLFSYVIGSYTLYHDFAIICLSLPVLFLVTFLWMPETPIYLLRKGEVKEAKRSLEWFRGGKGKDLEEELTKMSLSLKEIQERNSCRSLYKDLLLDRGVRRALIIGIAVSATQMLSGAYVILTYTAPIFRMTGSELSPQVSSMIVGSLLVAASILACPLMDRVGRKVLLVFSETVMGICLIALGAYFYLQDQGVDLTKAGFIPVVCLGLHLFSSAAGIGPVNMVLLSELFLPHVRSTSASISTFVMAFTAIVVTKFYSDLNNAIGIYGSYWCFAVCCFLGAIFSVTYVPETKNRDVYSIYAELSGKESSIIPVKKSYNMRDTPKEYRVQGILPNAKSPSSEHDICAH</sequence>
<accession>A0A2J7R8M9</accession>
<keyword evidence="2" id="KW-0813">Transport</keyword>
<dbReference type="GO" id="GO:0051119">
    <property type="term" value="F:sugar transmembrane transporter activity"/>
    <property type="evidence" value="ECO:0007669"/>
    <property type="project" value="InterPro"/>
</dbReference>
<dbReference type="PROSITE" id="PS00217">
    <property type="entry name" value="SUGAR_TRANSPORT_2"/>
    <property type="match status" value="1"/>
</dbReference>
<dbReference type="AlphaFoldDB" id="A0A2J7R8M9"/>
<evidence type="ECO:0000256" key="8">
    <source>
        <dbReference type="SAM" id="Phobius"/>
    </source>
</evidence>
<dbReference type="EMBL" id="NEVH01006721">
    <property type="protein sequence ID" value="PNF37175.1"/>
    <property type="molecule type" value="Genomic_DNA"/>
</dbReference>
<keyword evidence="3" id="KW-1003">Cell membrane</keyword>
<feature type="transmembrane region" description="Helical" evidence="8">
    <location>
        <begin position="7"/>
        <end position="26"/>
    </location>
</feature>
<dbReference type="InterPro" id="IPR005829">
    <property type="entry name" value="Sugar_transporter_CS"/>
</dbReference>
<comment type="subcellular location">
    <subcellularLocation>
        <location evidence="1">Cell membrane</location>
        <topology evidence="1">Multi-pass membrane protein</topology>
    </subcellularLocation>
</comment>
<dbReference type="FunFam" id="1.20.1250.20:FF:000218">
    <property type="entry name" value="facilitated trehalose transporter Tret1"/>
    <property type="match status" value="1"/>
</dbReference>
<name>A0A2J7R8M9_9NEOP</name>
<keyword evidence="5 8" id="KW-0812">Transmembrane</keyword>
<comment type="caution">
    <text evidence="10">The sequence shown here is derived from an EMBL/GenBank/DDBJ whole genome shotgun (WGS) entry which is preliminary data.</text>
</comment>
<dbReference type="CDD" id="cd17358">
    <property type="entry name" value="MFS_GLUT6_8_Class3_like"/>
    <property type="match status" value="1"/>
</dbReference>
<dbReference type="PANTHER" id="PTHR48021">
    <property type="match status" value="1"/>
</dbReference>
<dbReference type="OrthoDB" id="6612291at2759"/>
<feature type="transmembrane region" description="Helical" evidence="8">
    <location>
        <begin position="460"/>
        <end position="484"/>
    </location>
</feature>
<evidence type="ECO:0000256" key="5">
    <source>
        <dbReference type="ARBA" id="ARBA00022692"/>
    </source>
</evidence>
<organism evidence="10 11">
    <name type="scientific">Cryptotermes secundus</name>
    <dbReference type="NCBI Taxonomy" id="105785"/>
    <lineage>
        <taxon>Eukaryota</taxon>
        <taxon>Metazoa</taxon>
        <taxon>Ecdysozoa</taxon>
        <taxon>Arthropoda</taxon>
        <taxon>Hexapoda</taxon>
        <taxon>Insecta</taxon>
        <taxon>Pterygota</taxon>
        <taxon>Neoptera</taxon>
        <taxon>Polyneoptera</taxon>
        <taxon>Dictyoptera</taxon>
        <taxon>Blattodea</taxon>
        <taxon>Blattoidea</taxon>
        <taxon>Termitoidae</taxon>
        <taxon>Kalotermitidae</taxon>
        <taxon>Cryptotermitinae</taxon>
        <taxon>Cryptotermes</taxon>
    </lineage>
</organism>
<dbReference type="GO" id="GO:0005886">
    <property type="term" value="C:plasma membrane"/>
    <property type="evidence" value="ECO:0007669"/>
    <property type="project" value="UniProtKB-SubCell"/>
</dbReference>
<dbReference type="Pfam" id="PF00083">
    <property type="entry name" value="Sugar_tr"/>
    <property type="match status" value="1"/>
</dbReference>
<dbReference type="InterPro" id="IPR044775">
    <property type="entry name" value="MFS_ERD6/Tret1-like"/>
</dbReference>
<evidence type="ECO:0000313" key="11">
    <source>
        <dbReference type="Proteomes" id="UP000235965"/>
    </source>
</evidence>
<dbReference type="InterPro" id="IPR005828">
    <property type="entry name" value="MFS_sugar_transport-like"/>
</dbReference>
<feature type="transmembrane region" description="Helical" evidence="8">
    <location>
        <begin position="213"/>
        <end position="231"/>
    </location>
</feature>
<evidence type="ECO:0000256" key="7">
    <source>
        <dbReference type="ARBA" id="ARBA00023136"/>
    </source>
</evidence>
<dbReference type="SUPFAM" id="SSF103473">
    <property type="entry name" value="MFS general substrate transporter"/>
    <property type="match status" value="1"/>
</dbReference>
<keyword evidence="11" id="KW-1185">Reference proteome</keyword>
<keyword evidence="7 8" id="KW-0472">Membrane</keyword>
<dbReference type="PRINTS" id="PR00171">
    <property type="entry name" value="SUGRTRNSPORT"/>
</dbReference>
<feature type="transmembrane region" description="Helical" evidence="8">
    <location>
        <begin position="100"/>
        <end position="120"/>
    </location>
</feature>
<feature type="transmembrane region" description="Helical" evidence="8">
    <location>
        <begin position="397"/>
        <end position="422"/>
    </location>
</feature>
<dbReference type="PANTHER" id="PTHR48021:SF1">
    <property type="entry name" value="GH07001P-RELATED"/>
    <property type="match status" value="1"/>
</dbReference>
<evidence type="ECO:0000256" key="6">
    <source>
        <dbReference type="ARBA" id="ARBA00022989"/>
    </source>
</evidence>
<proteinExistence type="predicted"/>
<evidence type="ECO:0000313" key="10">
    <source>
        <dbReference type="EMBL" id="PNF37175.1"/>
    </source>
</evidence>
<dbReference type="Proteomes" id="UP000235965">
    <property type="component" value="Unassembled WGS sequence"/>
</dbReference>
<dbReference type="InterPro" id="IPR003663">
    <property type="entry name" value="Sugar/inositol_transpt"/>
</dbReference>
<keyword evidence="6 8" id="KW-1133">Transmembrane helix</keyword>
<protein>
    <submittedName>
        <fullName evidence="10">Facilitated trehalose transporter Tret1</fullName>
    </submittedName>
</protein>
<feature type="transmembrane region" description="Helical" evidence="8">
    <location>
        <begin position="434"/>
        <end position="454"/>
    </location>
</feature>
<evidence type="ECO:0000256" key="1">
    <source>
        <dbReference type="ARBA" id="ARBA00004651"/>
    </source>
</evidence>
<evidence type="ECO:0000259" key="9">
    <source>
        <dbReference type="PROSITE" id="PS50850"/>
    </source>
</evidence>
<dbReference type="Gene3D" id="1.20.1250.20">
    <property type="entry name" value="MFS general substrate transporter like domains"/>
    <property type="match status" value="1"/>
</dbReference>
<reference evidence="10 11" key="1">
    <citation type="submission" date="2017-12" db="EMBL/GenBank/DDBJ databases">
        <title>Hemimetabolous genomes reveal molecular basis of termite eusociality.</title>
        <authorList>
            <person name="Harrison M.C."/>
            <person name="Jongepier E."/>
            <person name="Robertson H.M."/>
            <person name="Arning N."/>
            <person name="Bitard-Feildel T."/>
            <person name="Chao H."/>
            <person name="Childers C.P."/>
            <person name="Dinh H."/>
            <person name="Doddapaneni H."/>
            <person name="Dugan S."/>
            <person name="Gowin J."/>
            <person name="Greiner C."/>
            <person name="Han Y."/>
            <person name="Hu H."/>
            <person name="Hughes D.S.T."/>
            <person name="Huylmans A.-K."/>
            <person name="Kemena C."/>
            <person name="Kremer L.P.M."/>
            <person name="Lee S.L."/>
            <person name="Lopez-Ezquerra A."/>
            <person name="Mallet L."/>
            <person name="Monroy-Kuhn J.M."/>
            <person name="Moser A."/>
            <person name="Murali S.C."/>
            <person name="Muzny D.M."/>
            <person name="Otani S."/>
            <person name="Piulachs M.-D."/>
            <person name="Poelchau M."/>
            <person name="Qu J."/>
            <person name="Schaub F."/>
            <person name="Wada-Katsumata A."/>
            <person name="Worley K.C."/>
            <person name="Xie Q."/>
            <person name="Ylla G."/>
            <person name="Poulsen M."/>
            <person name="Gibbs R.A."/>
            <person name="Schal C."/>
            <person name="Richards S."/>
            <person name="Belles X."/>
            <person name="Korb J."/>
            <person name="Bornberg-Bauer E."/>
        </authorList>
    </citation>
    <scope>NUCLEOTIDE SEQUENCE [LARGE SCALE GENOMIC DNA]</scope>
    <source>
        <tissue evidence="10">Whole body</tissue>
    </source>
</reference>
<feature type="domain" description="Major facilitator superfamily (MFS) profile" evidence="9">
    <location>
        <begin position="54"/>
        <end position="488"/>
    </location>
</feature>